<name>R0FUI5_9BRAS</name>
<evidence type="ECO:0000313" key="1">
    <source>
        <dbReference type="EMBL" id="EOA26216.1"/>
    </source>
</evidence>
<gene>
    <name evidence="1" type="ORF">CARUB_v100194920mg</name>
</gene>
<keyword evidence="2" id="KW-1185">Reference proteome</keyword>
<dbReference type="AlphaFoldDB" id="R0FUI5"/>
<reference evidence="2" key="1">
    <citation type="journal article" date="2013" name="Nat. Genet.">
        <title>The Capsella rubella genome and the genomic consequences of rapid mating system evolution.</title>
        <authorList>
            <person name="Slotte T."/>
            <person name="Hazzouri K.M."/>
            <person name="Agren J.A."/>
            <person name="Koenig D."/>
            <person name="Maumus F."/>
            <person name="Guo Y.L."/>
            <person name="Steige K."/>
            <person name="Platts A.E."/>
            <person name="Escobar J.S."/>
            <person name="Newman L.K."/>
            <person name="Wang W."/>
            <person name="Mandakova T."/>
            <person name="Vello E."/>
            <person name="Smith L.M."/>
            <person name="Henz S.R."/>
            <person name="Steffen J."/>
            <person name="Takuno S."/>
            <person name="Brandvain Y."/>
            <person name="Coop G."/>
            <person name="Andolfatto P."/>
            <person name="Hu T.T."/>
            <person name="Blanchette M."/>
            <person name="Clark R.M."/>
            <person name="Quesneville H."/>
            <person name="Nordborg M."/>
            <person name="Gaut B.S."/>
            <person name="Lysak M.A."/>
            <person name="Jenkins J."/>
            <person name="Grimwood J."/>
            <person name="Chapman J."/>
            <person name="Prochnik S."/>
            <person name="Shu S."/>
            <person name="Rokhsar D."/>
            <person name="Schmutz J."/>
            <person name="Weigel D."/>
            <person name="Wright S.I."/>
        </authorList>
    </citation>
    <scope>NUCLEOTIDE SEQUENCE [LARGE SCALE GENOMIC DNA]</scope>
    <source>
        <strain evidence="2">cv. Monte Gargano</strain>
    </source>
</reference>
<protein>
    <submittedName>
        <fullName evidence="1">Uncharacterized protein</fullName>
    </submittedName>
</protein>
<proteinExistence type="predicted"/>
<organism evidence="1 2">
    <name type="scientific">Capsella rubella</name>
    <dbReference type="NCBI Taxonomy" id="81985"/>
    <lineage>
        <taxon>Eukaryota</taxon>
        <taxon>Viridiplantae</taxon>
        <taxon>Streptophyta</taxon>
        <taxon>Embryophyta</taxon>
        <taxon>Tracheophyta</taxon>
        <taxon>Spermatophyta</taxon>
        <taxon>Magnoliopsida</taxon>
        <taxon>eudicotyledons</taxon>
        <taxon>Gunneridae</taxon>
        <taxon>Pentapetalae</taxon>
        <taxon>rosids</taxon>
        <taxon>malvids</taxon>
        <taxon>Brassicales</taxon>
        <taxon>Brassicaceae</taxon>
        <taxon>Camelineae</taxon>
        <taxon>Capsella</taxon>
    </lineage>
</organism>
<dbReference type="STRING" id="81985.R0FUI5"/>
<accession>R0FUI5</accession>
<dbReference type="PANTHER" id="PTHR33115:SF36">
    <property type="entry name" value="ARM REPEAT SUPERFAMILY PROTEIN"/>
    <property type="match status" value="1"/>
</dbReference>
<dbReference type="Proteomes" id="UP000029121">
    <property type="component" value="Unassembled WGS sequence"/>
</dbReference>
<dbReference type="EMBL" id="KB870809">
    <property type="protein sequence ID" value="EOA26216.1"/>
    <property type="molecule type" value="Genomic_DNA"/>
</dbReference>
<dbReference type="PANTHER" id="PTHR33115">
    <property type="entry name" value="ARM REPEAT SUPERFAMILY PROTEIN"/>
    <property type="match status" value="1"/>
</dbReference>
<feature type="non-terminal residue" evidence="1">
    <location>
        <position position="1"/>
    </location>
</feature>
<sequence length="135" mass="15734">HHSSLMTSLRWLFKEVRVSEEQLAEELLNILKRYEQPNPKVPRIRRFAIELTIAMMKANSKPIKTFQNLGMKHEIENVFKTTSELENFDIFSGKVALAHHGSTISELIEEAIELLQREITTDESELTSKNVYFLF</sequence>
<evidence type="ECO:0000313" key="2">
    <source>
        <dbReference type="Proteomes" id="UP000029121"/>
    </source>
</evidence>